<dbReference type="AlphaFoldDB" id="A0A7W9N1L4"/>
<feature type="signal peptide" evidence="2">
    <location>
        <begin position="1"/>
        <end position="28"/>
    </location>
</feature>
<evidence type="ECO:0000313" key="4">
    <source>
        <dbReference type="Proteomes" id="UP000567246"/>
    </source>
</evidence>
<feature type="compositionally biased region" description="Low complexity" evidence="1">
    <location>
        <begin position="365"/>
        <end position="416"/>
    </location>
</feature>
<keyword evidence="4" id="KW-1185">Reference proteome</keyword>
<dbReference type="PROSITE" id="PS51318">
    <property type="entry name" value="TAT"/>
    <property type="match status" value="1"/>
</dbReference>
<feature type="compositionally biased region" description="Pro residues" evidence="1">
    <location>
        <begin position="353"/>
        <end position="362"/>
    </location>
</feature>
<feature type="chain" id="PRO_5038991809" evidence="2">
    <location>
        <begin position="29"/>
        <end position="416"/>
    </location>
</feature>
<protein>
    <submittedName>
        <fullName evidence="3">Uncharacterized protein</fullName>
    </submittedName>
</protein>
<gene>
    <name evidence="3" type="ORF">HDA33_001776</name>
</gene>
<dbReference type="InterPro" id="IPR006311">
    <property type="entry name" value="TAT_signal"/>
</dbReference>
<feature type="compositionally biased region" description="Low complexity" evidence="1">
    <location>
        <begin position="36"/>
        <end position="69"/>
    </location>
</feature>
<evidence type="ECO:0000256" key="2">
    <source>
        <dbReference type="SAM" id="SignalP"/>
    </source>
</evidence>
<feature type="region of interest" description="Disordered" evidence="1">
    <location>
        <begin position="31"/>
        <end position="101"/>
    </location>
</feature>
<evidence type="ECO:0000256" key="1">
    <source>
        <dbReference type="SAM" id="MobiDB-lite"/>
    </source>
</evidence>
<dbReference type="RefSeq" id="WP_184172655.1">
    <property type="nucleotide sequence ID" value="NZ_BAABAG010000009.1"/>
</dbReference>
<dbReference type="Proteomes" id="UP000567246">
    <property type="component" value="Unassembled WGS sequence"/>
</dbReference>
<comment type="caution">
    <text evidence="3">The sequence shown here is derived from an EMBL/GenBank/DDBJ whole genome shotgun (WGS) entry which is preliminary data.</text>
</comment>
<keyword evidence="2" id="KW-0732">Signal</keyword>
<reference evidence="3 4" key="1">
    <citation type="submission" date="2020-08" db="EMBL/GenBank/DDBJ databases">
        <title>Sequencing the genomes of 1000 actinobacteria strains.</title>
        <authorList>
            <person name="Klenk H.-P."/>
        </authorList>
    </citation>
    <scope>NUCLEOTIDE SEQUENCE [LARGE SCALE GENOMIC DNA]</scope>
    <source>
        <strain evidence="3 4">DSM 17945</strain>
    </source>
</reference>
<proteinExistence type="predicted"/>
<feature type="compositionally biased region" description="Basic and acidic residues" evidence="1">
    <location>
        <begin position="325"/>
        <end position="335"/>
    </location>
</feature>
<organism evidence="3 4">
    <name type="scientific">Micrococcus endophyticus</name>
    <dbReference type="NCBI Taxonomy" id="455343"/>
    <lineage>
        <taxon>Bacteria</taxon>
        <taxon>Bacillati</taxon>
        <taxon>Actinomycetota</taxon>
        <taxon>Actinomycetes</taxon>
        <taxon>Micrococcales</taxon>
        <taxon>Micrococcaceae</taxon>
        <taxon>Micrococcus</taxon>
    </lineage>
</organism>
<feature type="region of interest" description="Disordered" evidence="1">
    <location>
        <begin position="325"/>
        <end position="416"/>
    </location>
</feature>
<accession>A0A7W9N1L4</accession>
<sequence length="416" mass="42899">MSHPTPARRRLPLVAGVAALALVLAGCADGGQPGEPASTAVPAPSASAGSPAAGSAPATPTDPASIAASRVREARESASAEGTPRAQPRQALETLGPGIRDGAATTAWENTAAVRNDTVSVMDCTRDVLDQRTLDAVATHIPDGSNIEIVQLFASQDETHEFLTCVYNGYFEYSPGMPLAQVQYQHNLDSTRLDWCEDEPATVADEYTFDPETGKGLLALLRPGMIGGQDGAPLMPQRTAWACSEDGTELVSVTMGSMEGYGDANGGLTQVENSPVAGSTTLVTQARDHLADTVLKDASRFHEVIKLSSPFFLDASMDEESLAKAREIPTGRVPDELLNNQSTIDRPEGAPGPVAPGQPPRPFQGAAREAAESQRAAEASASAAEASASRAASGSGTPSPSSTPASRTPSPSGTGG</sequence>
<evidence type="ECO:0000313" key="3">
    <source>
        <dbReference type="EMBL" id="MBB5849212.1"/>
    </source>
</evidence>
<name>A0A7W9N1L4_9MICC</name>
<dbReference type="EMBL" id="JACHMW010000001">
    <property type="protein sequence ID" value="MBB5849212.1"/>
    <property type="molecule type" value="Genomic_DNA"/>
</dbReference>